<feature type="transmembrane region" description="Helical" evidence="1">
    <location>
        <begin position="32"/>
        <end position="54"/>
    </location>
</feature>
<keyword evidence="1" id="KW-0472">Membrane</keyword>
<keyword evidence="1" id="KW-1133">Transmembrane helix</keyword>
<comment type="caution">
    <text evidence="2">The sequence shown here is derived from an EMBL/GenBank/DDBJ whole genome shotgun (WGS) entry which is preliminary data.</text>
</comment>
<name>A0A505DLD2_9ACTN</name>
<keyword evidence="3" id="KW-1185">Reference proteome</keyword>
<evidence type="ECO:0000313" key="2">
    <source>
        <dbReference type="EMBL" id="TPQ20229.1"/>
    </source>
</evidence>
<dbReference type="EMBL" id="VCHX02000144">
    <property type="protein sequence ID" value="TPQ20229.1"/>
    <property type="molecule type" value="Genomic_DNA"/>
</dbReference>
<reference evidence="2 3" key="1">
    <citation type="submission" date="2019-06" db="EMBL/GenBank/DDBJ databases">
        <title>Streptomyces sporangiiformans sp. nov., a novel actinomycete isolated from soil in Mount Song.</title>
        <authorList>
            <person name="Han L."/>
        </authorList>
    </citation>
    <scope>NUCLEOTIDE SEQUENCE [LARGE SCALE GENOMIC DNA]</scope>
    <source>
        <strain evidence="2 3">NEAU-SSA 1</strain>
    </source>
</reference>
<keyword evidence="1" id="KW-0812">Transmembrane</keyword>
<accession>A0A505DLD2</accession>
<organism evidence="2 3">
    <name type="scientific">Streptomyces sporangiiformans</name>
    <dbReference type="NCBI Taxonomy" id="2315329"/>
    <lineage>
        <taxon>Bacteria</taxon>
        <taxon>Bacillati</taxon>
        <taxon>Actinomycetota</taxon>
        <taxon>Actinomycetes</taxon>
        <taxon>Kitasatosporales</taxon>
        <taxon>Streptomycetaceae</taxon>
        <taxon>Streptomyces</taxon>
    </lineage>
</organism>
<dbReference type="OrthoDB" id="4338841at2"/>
<dbReference type="Proteomes" id="UP000317378">
    <property type="component" value="Unassembled WGS sequence"/>
</dbReference>
<dbReference type="RefSeq" id="WP_119102106.1">
    <property type="nucleotide sequence ID" value="NZ_QXMJ01000144.1"/>
</dbReference>
<proteinExistence type="predicted"/>
<protein>
    <submittedName>
        <fullName evidence="2">Uncharacterized protein</fullName>
    </submittedName>
</protein>
<feature type="transmembrane region" description="Helical" evidence="1">
    <location>
        <begin position="60"/>
        <end position="83"/>
    </location>
</feature>
<gene>
    <name evidence="2" type="ORF">FGD71_021425</name>
</gene>
<sequence length="207" mass="21945">MERTIEEVRRIRHERLASDEPGIAVQRGTAMVVFFSICFAVPLSVALVCLILGSQQLLNVALMAGLAAVVAVRPLLVIIVDGIRGRSLTRRVRKTVGPELPAGAHAVCFGLHLQSRSAASPWDEAPLKEGAIAVTAGGLELRSSSDASVLPLAEVLGVVLTPGRRFAPDRLDIHLRSGEAIEVSTTQPRALGADMSAAGMRVLQEFG</sequence>
<evidence type="ECO:0000313" key="3">
    <source>
        <dbReference type="Proteomes" id="UP000317378"/>
    </source>
</evidence>
<dbReference type="AlphaFoldDB" id="A0A505DLD2"/>
<evidence type="ECO:0000256" key="1">
    <source>
        <dbReference type="SAM" id="Phobius"/>
    </source>
</evidence>